<dbReference type="InterPro" id="IPR005135">
    <property type="entry name" value="Endo/exonuclease/phosphatase"/>
</dbReference>
<protein>
    <submittedName>
        <fullName evidence="4">Sphingomyelin phosphodiesterase</fullName>
    </submittedName>
</protein>
<evidence type="ECO:0000313" key="4">
    <source>
        <dbReference type="EMBL" id="ALO24705.1"/>
    </source>
</evidence>
<keyword evidence="5" id="KW-0614">Plasmid</keyword>
<dbReference type="SUPFAM" id="SSF56219">
    <property type="entry name" value="DNase I-like"/>
    <property type="match status" value="1"/>
</dbReference>
<dbReference type="InterPro" id="IPR017766">
    <property type="entry name" value="Sphingomyelinase/PLipase_C"/>
</dbReference>
<dbReference type="AlphaFoldDB" id="A0A0E3AXN3"/>
<dbReference type="PATRIC" id="fig|280505.15.peg.336"/>
<name>A0A0E3AXN3_LEPBO</name>
<evidence type="ECO:0000259" key="3">
    <source>
        <dbReference type="Pfam" id="PF03372"/>
    </source>
</evidence>
<evidence type="ECO:0000313" key="6">
    <source>
        <dbReference type="Proteomes" id="UP000058857"/>
    </source>
</evidence>
<sequence>MKLKRKFFQNMYKKLNEFKNGRFFIRTCPASVFSYGRDWGWTGSCNLVFLTKRKNLARSLPKVAPRVLGRAVSYFLFLFFLNCIPDERPTYNSLLTSFFFTLKDQNIEFTNTSSTRISDSDEDLNVLSYNLFLYSKEDAYFGYWEEEERAELLAKSKFMKNQDVIVLEEAFDTNARNILLNNLALEYPDQTDVIGRTRDGWNQTLGDFRQNVNNGGVVVLSKWPIQEKIQYIFKNHGCGNDALYDKGFAYVKIKKKDRIIHILGVDTQSQDSACSDLGVGARTDQIAEIRKFIGSKQIPKKETVLIVGSLNVDKNDKFYYQKMLTILEANEPSYAGIPFTWDPKKNKIAAYNNSYYSWNWTPNYGEYILVSKDHFQFPVWQNLAYDPISSTTWKRADGYTSYEFSDHFPVYGFVYADPSTPTKSGHRRKYDQVSLIAKYTGKAVQTDHNRPDGWLKADGPVEEKGTEFTKFNLLQEYDPDSDTFCMLSGRVRIESSQYLNYFWTWWLQGGGGNYAYYPNFNNGSKLLEMIVTNQGCLDDGDSVVFKDFDTYGKYYYFLVVWDRGSWKDYIYLWYENAQPNSFFNVKLNTSPERDWSKDLIYRKLGGGPFHCN</sequence>
<proteinExistence type="predicted"/>
<gene>
    <name evidence="4" type="ORF">LBBP_00343</name>
    <name evidence="5" type="ORF">LBBP_04504</name>
</gene>
<dbReference type="PANTHER" id="PTHR16320">
    <property type="entry name" value="SPHINGOMYELINASE FAMILY MEMBER"/>
    <property type="match status" value="1"/>
</dbReference>
<feature type="domain" description="Endonuclease/exonuclease/phosphatase" evidence="3">
    <location>
        <begin position="158"/>
        <end position="407"/>
    </location>
</feature>
<evidence type="ECO:0000256" key="1">
    <source>
        <dbReference type="ARBA" id="ARBA00022729"/>
    </source>
</evidence>
<dbReference type="InterPro" id="IPR036691">
    <property type="entry name" value="Endo/exonu/phosph_ase_sf"/>
</dbReference>
<dbReference type="GO" id="GO:0004767">
    <property type="term" value="F:sphingomyelin phosphodiesterase activity"/>
    <property type="evidence" value="ECO:0007669"/>
    <property type="project" value="InterPro"/>
</dbReference>
<keyword evidence="2" id="KW-0378">Hydrolase</keyword>
<dbReference type="NCBIfam" id="TIGR03395">
    <property type="entry name" value="sphingomy"/>
    <property type="match status" value="1"/>
</dbReference>
<dbReference type="Proteomes" id="UP000058857">
    <property type="component" value="Plasmid lbp2"/>
</dbReference>
<evidence type="ECO:0000256" key="2">
    <source>
        <dbReference type="ARBA" id="ARBA00022801"/>
    </source>
</evidence>
<dbReference type="CDD" id="cd09078">
    <property type="entry name" value="nSMase"/>
    <property type="match status" value="1"/>
</dbReference>
<dbReference type="RefSeq" id="WP_002741220.1">
    <property type="nucleotide sequence ID" value="NZ_CP012029.1"/>
</dbReference>
<accession>A0A0E3AXN3</accession>
<dbReference type="EMBL" id="CP012032">
    <property type="protein sequence ID" value="ALO28601.1"/>
    <property type="molecule type" value="Genomic_DNA"/>
</dbReference>
<dbReference type="Gene3D" id="3.60.10.10">
    <property type="entry name" value="Endonuclease/exonuclease/phosphatase"/>
    <property type="match status" value="1"/>
</dbReference>
<dbReference type="EMBL" id="CP012029">
    <property type="protein sequence ID" value="ALO24705.1"/>
    <property type="molecule type" value="Genomic_DNA"/>
</dbReference>
<dbReference type="PANTHER" id="PTHR16320:SF23">
    <property type="entry name" value="SPHINGOMYELINASE C 1"/>
    <property type="match status" value="1"/>
</dbReference>
<dbReference type="Proteomes" id="UP000058857">
    <property type="component" value="Chromosome 1"/>
</dbReference>
<geneLocation type="plasmid" evidence="5 6">
    <name>lbp2</name>
</geneLocation>
<evidence type="ECO:0000313" key="5">
    <source>
        <dbReference type="EMBL" id="ALO28601.1"/>
    </source>
</evidence>
<dbReference type="InterPro" id="IPR038772">
    <property type="entry name" value="Sph/SMPD2-like"/>
</dbReference>
<keyword evidence="1" id="KW-0732">Signal</keyword>
<dbReference type="GO" id="GO:0005576">
    <property type="term" value="C:extracellular region"/>
    <property type="evidence" value="ECO:0007669"/>
    <property type="project" value="InterPro"/>
</dbReference>
<dbReference type="Pfam" id="PF03372">
    <property type="entry name" value="Exo_endo_phos"/>
    <property type="match status" value="1"/>
</dbReference>
<reference evidence="4 6" key="1">
    <citation type="journal article" date="2015" name="PLoS Negl. Trop. Dis.">
        <title>Distribution of Plasmids in Distinct Leptospira Pathogenic Species.</title>
        <authorList>
            <person name="Wang Y."/>
            <person name="Zhuang X."/>
            <person name="Zhong Y."/>
            <person name="Zhang C."/>
            <person name="Zhang Y."/>
            <person name="Zeng L."/>
            <person name="Zhu Y."/>
            <person name="He P."/>
            <person name="Dong K."/>
            <person name="Pal U."/>
            <person name="Guo X."/>
            <person name="Qin J."/>
        </authorList>
    </citation>
    <scope>NUCLEOTIDE SEQUENCE [LARGE SCALE GENOMIC DNA]</scope>
    <source>
        <strain evidence="4 6">56604</strain>
        <plasmid evidence="5">lbp2</plasmid>
        <plasmid evidence="6">Plasmid lbp2</plasmid>
    </source>
</reference>
<organism evidence="4">
    <name type="scientific">Leptospira borgpetersenii serovar Ballum</name>
    <dbReference type="NCBI Taxonomy" id="280505"/>
    <lineage>
        <taxon>Bacteria</taxon>
        <taxon>Pseudomonadati</taxon>
        <taxon>Spirochaetota</taxon>
        <taxon>Spirochaetia</taxon>
        <taxon>Leptospirales</taxon>
        <taxon>Leptospiraceae</taxon>
        <taxon>Leptospira</taxon>
    </lineage>
</organism>